<evidence type="ECO:0000313" key="2">
    <source>
        <dbReference type="EMBL" id="BFP45125.1"/>
    </source>
</evidence>
<gene>
    <name evidence="2" type="ORF">KCMC57_14930</name>
</gene>
<proteinExistence type="predicted"/>
<dbReference type="GO" id="GO:0030170">
    <property type="term" value="F:pyridoxal phosphate binding"/>
    <property type="evidence" value="ECO:0007669"/>
    <property type="project" value="InterPro"/>
</dbReference>
<feature type="domain" description="MOSC" evidence="1">
    <location>
        <begin position="1"/>
        <end position="74"/>
    </location>
</feature>
<name>A0AB33JSX8_9ACTN</name>
<organism evidence="2">
    <name type="scientific">Kitasatospora sp. CMC57</name>
    <dbReference type="NCBI Taxonomy" id="3231513"/>
    <lineage>
        <taxon>Bacteria</taxon>
        <taxon>Bacillati</taxon>
        <taxon>Actinomycetota</taxon>
        <taxon>Actinomycetes</taxon>
        <taxon>Kitasatosporales</taxon>
        <taxon>Streptomycetaceae</taxon>
        <taxon>Kitasatospora</taxon>
    </lineage>
</organism>
<dbReference type="GO" id="GO:0030151">
    <property type="term" value="F:molybdenum ion binding"/>
    <property type="evidence" value="ECO:0007669"/>
    <property type="project" value="InterPro"/>
</dbReference>
<reference evidence="2" key="1">
    <citation type="submission" date="2024-07" db="EMBL/GenBank/DDBJ databases">
        <title>Complete genome sequences of cellulolytic bacteria, Kitasatospora sp. CMC57 and Streptomyces sp. CMC78, isolated from Japanese agricultural soil.</title>
        <authorList>
            <person name="Hashimoto T."/>
            <person name="Ito M."/>
            <person name="Iwamoto M."/>
            <person name="Fukahori D."/>
            <person name="Shoda T."/>
            <person name="Sakoda M."/>
            <person name="Morohoshi T."/>
            <person name="Mitsuboshi M."/>
            <person name="Nishizawa T."/>
        </authorList>
    </citation>
    <scope>NUCLEOTIDE SEQUENCE</scope>
    <source>
        <strain evidence="2">CMC57</strain>
    </source>
</reference>
<accession>A0AB33JSX8</accession>
<protein>
    <recommendedName>
        <fullName evidence="1">MOSC domain-containing protein</fullName>
    </recommendedName>
</protein>
<sequence length="87" mass="9690">MVFRTAELCGRCVVITLDQETGERRGAHPLRALARHHRYGRTLAFGLSMIPERPEGLSGDRLGIVRLGDEIKRPCRYAHVPPRSAAA</sequence>
<evidence type="ECO:0000259" key="1">
    <source>
        <dbReference type="PROSITE" id="PS51340"/>
    </source>
</evidence>
<dbReference type="InterPro" id="IPR005302">
    <property type="entry name" value="MoCF_Sase_C"/>
</dbReference>
<dbReference type="AlphaFoldDB" id="A0AB33JSX8"/>
<dbReference type="EMBL" id="AP035881">
    <property type="protein sequence ID" value="BFP45125.1"/>
    <property type="molecule type" value="Genomic_DNA"/>
</dbReference>
<dbReference type="PROSITE" id="PS51340">
    <property type="entry name" value="MOSC"/>
    <property type="match status" value="1"/>
</dbReference>
<dbReference type="GO" id="GO:0003824">
    <property type="term" value="F:catalytic activity"/>
    <property type="evidence" value="ECO:0007669"/>
    <property type="project" value="InterPro"/>
</dbReference>